<protein>
    <submittedName>
        <fullName evidence="2">Uncharacterized protein</fullName>
    </submittedName>
</protein>
<gene>
    <name evidence="2" type="ORF">CgunFtcFv8_012076</name>
</gene>
<feature type="region of interest" description="Disordered" evidence="1">
    <location>
        <begin position="1"/>
        <end position="36"/>
    </location>
</feature>
<comment type="caution">
    <text evidence="2">The sequence shown here is derived from an EMBL/GenBank/DDBJ whole genome shotgun (WGS) entry which is preliminary data.</text>
</comment>
<reference evidence="2 3" key="1">
    <citation type="journal article" date="2023" name="Mol. Biol. Evol.">
        <title>Genomics of Secondarily Temperate Adaptation in the Only Non-Antarctic Icefish.</title>
        <authorList>
            <person name="Rivera-Colon A.G."/>
            <person name="Rayamajhi N."/>
            <person name="Minhas B.F."/>
            <person name="Madrigal G."/>
            <person name="Bilyk K.T."/>
            <person name="Yoon V."/>
            <person name="Hune M."/>
            <person name="Gregory S."/>
            <person name="Cheng C.H.C."/>
            <person name="Catchen J.M."/>
        </authorList>
    </citation>
    <scope>NUCLEOTIDE SEQUENCE [LARGE SCALE GENOMIC DNA]</scope>
    <source>
        <tissue evidence="2">White muscle</tissue>
    </source>
</reference>
<evidence type="ECO:0000313" key="2">
    <source>
        <dbReference type="EMBL" id="KAK5917166.1"/>
    </source>
</evidence>
<dbReference type="EMBL" id="JAURVH010001526">
    <property type="protein sequence ID" value="KAK5917166.1"/>
    <property type="molecule type" value="Genomic_DNA"/>
</dbReference>
<evidence type="ECO:0000256" key="1">
    <source>
        <dbReference type="SAM" id="MobiDB-lite"/>
    </source>
</evidence>
<dbReference type="Proteomes" id="UP001331515">
    <property type="component" value="Unassembled WGS sequence"/>
</dbReference>
<feature type="compositionally biased region" description="Polar residues" evidence="1">
    <location>
        <begin position="1"/>
        <end position="11"/>
    </location>
</feature>
<name>A0AAN8HIN3_CHAGU</name>
<dbReference type="AlphaFoldDB" id="A0AAN8HIN3"/>
<organism evidence="2 3">
    <name type="scientific">Champsocephalus gunnari</name>
    <name type="common">Mackerel icefish</name>
    <dbReference type="NCBI Taxonomy" id="52237"/>
    <lineage>
        <taxon>Eukaryota</taxon>
        <taxon>Metazoa</taxon>
        <taxon>Chordata</taxon>
        <taxon>Craniata</taxon>
        <taxon>Vertebrata</taxon>
        <taxon>Euteleostomi</taxon>
        <taxon>Actinopterygii</taxon>
        <taxon>Neopterygii</taxon>
        <taxon>Teleostei</taxon>
        <taxon>Neoteleostei</taxon>
        <taxon>Acanthomorphata</taxon>
        <taxon>Eupercaria</taxon>
        <taxon>Perciformes</taxon>
        <taxon>Notothenioidei</taxon>
        <taxon>Channichthyidae</taxon>
        <taxon>Champsocephalus</taxon>
    </lineage>
</organism>
<keyword evidence="3" id="KW-1185">Reference proteome</keyword>
<evidence type="ECO:0000313" key="3">
    <source>
        <dbReference type="Proteomes" id="UP001331515"/>
    </source>
</evidence>
<sequence length="71" mass="7581">MQLHLLQNTQRKGAHAPVTLPHKADSTREDPPAAHRLQQEAVSCSLWPCCTSPDSLELNVPVILPGGSSGS</sequence>
<accession>A0AAN8HIN3</accession>
<feature type="compositionally biased region" description="Basic and acidic residues" evidence="1">
    <location>
        <begin position="22"/>
        <end position="33"/>
    </location>
</feature>
<proteinExistence type="predicted"/>